<feature type="transmembrane region" description="Helical" evidence="2">
    <location>
        <begin position="15"/>
        <end position="34"/>
    </location>
</feature>
<dbReference type="EMBL" id="FOHO01000020">
    <property type="protein sequence ID" value="SEU03556.1"/>
    <property type="molecule type" value="Genomic_DNA"/>
</dbReference>
<dbReference type="OrthoDB" id="9969682at2"/>
<evidence type="ECO:0000256" key="2">
    <source>
        <dbReference type="SAM" id="Phobius"/>
    </source>
</evidence>
<dbReference type="STRING" id="364199.SAMN04489858_12078"/>
<feature type="coiled-coil region" evidence="1">
    <location>
        <begin position="52"/>
        <end position="86"/>
    </location>
</feature>
<gene>
    <name evidence="3" type="ORF">SAMN04489858_12078</name>
</gene>
<evidence type="ECO:0000256" key="1">
    <source>
        <dbReference type="SAM" id="Coils"/>
    </source>
</evidence>
<keyword evidence="1" id="KW-0175">Coiled coil</keyword>
<dbReference type="RefSeq" id="WP_090737752.1">
    <property type="nucleotide sequence ID" value="NZ_FOHO01000020.1"/>
</dbReference>
<keyword evidence="4" id="KW-1185">Reference proteome</keyword>
<organism evidence="3 4">
    <name type="scientific">Paracoccus homiensis</name>
    <dbReference type="NCBI Taxonomy" id="364199"/>
    <lineage>
        <taxon>Bacteria</taxon>
        <taxon>Pseudomonadati</taxon>
        <taxon>Pseudomonadota</taxon>
        <taxon>Alphaproteobacteria</taxon>
        <taxon>Rhodobacterales</taxon>
        <taxon>Paracoccaceae</taxon>
        <taxon>Paracoccus</taxon>
    </lineage>
</organism>
<name>A0A1I0J1N0_9RHOB</name>
<sequence>MGAEEIQAFGDFGPVYGTILILAVILVPVLVPMLNRERKKSHDPFPELMGQINGMRANSEAKAREIERLRAEFVELRRDHDKLEHRFDLWSIMERKK</sequence>
<evidence type="ECO:0000313" key="4">
    <source>
        <dbReference type="Proteomes" id="UP000199180"/>
    </source>
</evidence>
<reference evidence="3 4" key="1">
    <citation type="submission" date="2016-10" db="EMBL/GenBank/DDBJ databases">
        <authorList>
            <person name="de Groot N.N."/>
        </authorList>
    </citation>
    <scope>NUCLEOTIDE SEQUENCE [LARGE SCALE GENOMIC DNA]</scope>
    <source>
        <strain evidence="3 4">DSM 17862</strain>
    </source>
</reference>
<protein>
    <recommendedName>
        <fullName evidence="5">Phage shock protein B</fullName>
    </recommendedName>
</protein>
<evidence type="ECO:0008006" key="5">
    <source>
        <dbReference type="Google" id="ProtNLM"/>
    </source>
</evidence>
<proteinExistence type="predicted"/>
<dbReference type="AlphaFoldDB" id="A0A1I0J1N0"/>
<keyword evidence="2" id="KW-1133">Transmembrane helix</keyword>
<evidence type="ECO:0000313" key="3">
    <source>
        <dbReference type="EMBL" id="SEU03556.1"/>
    </source>
</evidence>
<keyword evidence="2" id="KW-0812">Transmembrane</keyword>
<accession>A0A1I0J1N0</accession>
<keyword evidence="2" id="KW-0472">Membrane</keyword>
<dbReference type="Proteomes" id="UP000199180">
    <property type="component" value="Unassembled WGS sequence"/>
</dbReference>